<reference evidence="4" key="1">
    <citation type="submission" date="2021-07" db="EMBL/GenBank/DDBJ databases">
        <authorList>
            <person name="Durling M."/>
        </authorList>
    </citation>
    <scope>NUCLEOTIDE SEQUENCE</scope>
</reference>
<comment type="cofactor">
    <cofactor evidence="2">
        <name>heme</name>
        <dbReference type="ChEBI" id="CHEBI:30413"/>
    </cofactor>
</comment>
<dbReference type="Gene3D" id="1.10.630.10">
    <property type="entry name" value="Cytochrome P450"/>
    <property type="match status" value="1"/>
</dbReference>
<dbReference type="GO" id="GO:0004497">
    <property type="term" value="F:monooxygenase activity"/>
    <property type="evidence" value="ECO:0007669"/>
    <property type="project" value="InterPro"/>
</dbReference>
<protein>
    <recommendedName>
        <fullName evidence="6">Cytochrome P450</fullName>
    </recommendedName>
</protein>
<dbReference type="Proteomes" id="UP000696280">
    <property type="component" value="Unassembled WGS sequence"/>
</dbReference>
<dbReference type="PRINTS" id="PR00463">
    <property type="entry name" value="EP450I"/>
</dbReference>
<comment type="similarity">
    <text evidence="1">Belongs to the cytochrome P450 family.</text>
</comment>
<sequence length="479" mass="55321">MNTMPKFESLDFSNQFQESSGTALLFHAFLASVFLYLCFWIVRAFYRVYLHPLSRYPGPLAAAFSKPWYEWYWNYYQKGQLIFEIEKQHAKLGPVVRIAPNELHINDPDVFQDMTKVGSRFTKDPSFYDFITFPNTSIGETDPVKHRIRRLVLTPAFSPTRVQELAPMVKENVDLLLQRFESFAENGSPVNIFTSTKAFTMDVISKIVFGKELGCIQEPDFRNQFIEYLHDTFEMGWPATTFPNLTRLSLSLPDWIADRLFPIPLMEFKKKCIKLIEDYLNDRNVPIVGKTGKQARKNEFNKSVVIDTLVDPSSAKDHSVLNASELAEEVIMLLSAGNDTTSNAMISGIYQILRSPEVYKRLNDELMVNFPMLENEITYERAKTLPYLSAVIKEILRYSSPLPARLPRVVPPEGYNLYGHHVPPSTIMVTSCYLLNRHESCWPNPDQFSPDRWLNNDSARLDKYMTSFYRGTRQCLGKE</sequence>
<keyword evidence="5" id="KW-1185">Reference proteome</keyword>
<dbReference type="GO" id="GO:0005506">
    <property type="term" value="F:iron ion binding"/>
    <property type="evidence" value="ECO:0007669"/>
    <property type="project" value="InterPro"/>
</dbReference>
<evidence type="ECO:0008006" key="6">
    <source>
        <dbReference type="Google" id="ProtNLM"/>
    </source>
</evidence>
<dbReference type="CDD" id="cd11062">
    <property type="entry name" value="CYP58-like"/>
    <property type="match status" value="1"/>
</dbReference>
<feature type="binding site" description="axial binding residue" evidence="2">
    <location>
        <position position="475"/>
    </location>
    <ligand>
        <name>heme</name>
        <dbReference type="ChEBI" id="CHEBI:30413"/>
    </ligand>
    <ligandPart>
        <name>Fe</name>
        <dbReference type="ChEBI" id="CHEBI:18248"/>
    </ligandPart>
</feature>
<proteinExistence type="inferred from homology"/>
<dbReference type="PRINTS" id="PR00385">
    <property type="entry name" value="P450"/>
</dbReference>
<name>A0A9N9LDI7_9HELO</name>
<dbReference type="GO" id="GO:0020037">
    <property type="term" value="F:heme binding"/>
    <property type="evidence" value="ECO:0007669"/>
    <property type="project" value="InterPro"/>
</dbReference>
<dbReference type="OrthoDB" id="3945418at2759"/>
<evidence type="ECO:0000313" key="4">
    <source>
        <dbReference type="EMBL" id="CAG8961497.1"/>
    </source>
</evidence>
<organism evidence="4 5">
    <name type="scientific">Hymenoscyphus fraxineus</name>
    <dbReference type="NCBI Taxonomy" id="746836"/>
    <lineage>
        <taxon>Eukaryota</taxon>
        <taxon>Fungi</taxon>
        <taxon>Dikarya</taxon>
        <taxon>Ascomycota</taxon>
        <taxon>Pezizomycotina</taxon>
        <taxon>Leotiomycetes</taxon>
        <taxon>Helotiales</taxon>
        <taxon>Helotiaceae</taxon>
        <taxon>Hymenoscyphus</taxon>
    </lineage>
</organism>
<dbReference type="InterPro" id="IPR050121">
    <property type="entry name" value="Cytochrome_P450_monoxygenase"/>
</dbReference>
<evidence type="ECO:0000256" key="1">
    <source>
        <dbReference type="ARBA" id="ARBA00010617"/>
    </source>
</evidence>
<dbReference type="PANTHER" id="PTHR24305:SF166">
    <property type="entry name" value="CYTOCHROME P450 12A4, MITOCHONDRIAL-RELATED"/>
    <property type="match status" value="1"/>
</dbReference>
<evidence type="ECO:0000313" key="5">
    <source>
        <dbReference type="Proteomes" id="UP000696280"/>
    </source>
</evidence>
<evidence type="ECO:0000256" key="2">
    <source>
        <dbReference type="PIRSR" id="PIRSR602401-1"/>
    </source>
</evidence>
<keyword evidence="3" id="KW-0812">Transmembrane</keyword>
<dbReference type="Pfam" id="PF00067">
    <property type="entry name" value="p450"/>
    <property type="match status" value="1"/>
</dbReference>
<keyword evidence="2" id="KW-0408">Iron</keyword>
<keyword evidence="3" id="KW-1133">Transmembrane helix</keyword>
<dbReference type="EMBL" id="CAJVRL010000111">
    <property type="protein sequence ID" value="CAG8961497.1"/>
    <property type="molecule type" value="Genomic_DNA"/>
</dbReference>
<keyword evidence="2" id="KW-0349">Heme</keyword>
<dbReference type="InterPro" id="IPR001128">
    <property type="entry name" value="Cyt_P450"/>
</dbReference>
<gene>
    <name evidence="4" type="ORF">HYFRA_00013847</name>
</gene>
<dbReference type="AlphaFoldDB" id="A0A9N9LDI7"/>
<dbReference type="PANTHER" id="PTHR24305">
    <property type="entry name" value="CYTOCHROME P450"/>
    <property type="match status" value="1"/>
</dbReference>
<accession>A0A9N9LDI7</accession>
<dbReference type="InterPro" id="IPR002401">
    <property type="entry name" value="Cyt_P450_E_grp-I"/>
</dbReference>
<dbReference type="SUPFAM" id="SSF48264">
    <property type="entry name" value="Cytochrome P450"/>
    <property type="match status" value="1"/>
</dbReference>
<keyword evidence="2" id="KW-0479">Metal-binding</keyword>
<dbReference type="GO" id="GO:0016705">
    <property type="term" value="F:oxidoreductase activity, acting on paired donors, with incorporation or reduction of molecular oxygen"/>
    <property type="evidence" value="ECO:0007669"/>
    <property type="project" value="InterPro"/>
</dbReference>
<evidence type="ECO:0000256" key="3">
    <source>
        <dbReference type="SAM" id="Phobius"/>
    </source>
</evidence>
<comment type="caution">
    <text evidence="4">The sequence shown here is derived from an EMBL/GenBank/DDBJ whole genome shotgun (WGS) entry which is preliminary data.</text>
</comment>
<keyword evidence="3" id="KW-0472">Membrane</keyword>
<feature type="transmembrane region" description="Helical" evidence="3">
    <location>
        <begin position="24"/>
        <end position="46"/>
    </location>
</feature>
<dbReference type="InterPro" id="IPR036396">
    <property type="entry name" value="Cyt_P450_sf"/>
</dbReference>